<reference evidence="1" key="1">
    <citation type="journal article" date="2014" name="Int. J. Syst. Evol. Microbiol.">
        <title>Complete genome sequence of Corynebacterium casei LMG S-19264T (=DSM 44701T), isolated from a smear-ripened cheese.</title>
        <authorList>
            <consortium name="US DOE Joint Genome Institute (JGI-PGF)"/>
            <person name="Walter F."/>
            <person name="Albersmeier A."/>
            <person name="Kalinowski J."/>
            <person name="Ruckert C."/>
        </authorList>
    </citation>
    <scope>NUCLEOTIDE SEQUENCE</scope>
    <source>
        <strain evidence="1">CGMCC 1.15371</strain>
    </source>
</reference>
<dbReference type="Proteomes" id="UP000628775">
    <property type="component" value="Unassembled WGS sequence"/>
</dbReference>
<dbReference type="RefSeq" id="WP_188693519.1">
    <property type="nucleotide sequence ID" value="NZ_BMIR01000009.1"/>
</dbReference>
<dbReference type="PANTHER" id="PTHR39179:SF3">
    <property type="entry name" value="COTS-RELATED PROTEIN"/>
    <property type="match status" value="1"/>
</dbReference>
<gene>
    <name evidence="1" type="primary">ysxE</name>
    <name evidence="1" type="ORF">GCM10011391_21760</name>
</gene>
<protein>
    <recommendedName>
        <fullName evidence="3">Aminoglycoside phosphotransferase domain-containing protein</fullName>
    </recommendedName>
</protein>
<evidence type="ECO:0000313" key="2">
    <source>
        <dbReference type="Proteomes" id="UP000628775"/>
    </source>
</evidence>
<dbReference type="SUPFAM" id="SSF56112">
    <property type="entry name" value="Protein kinase-like (PK-like)"/>
    <property type="match status" value="1"/>
</dbReference>
<dbReference type="Gene3D" id="3.30.200.20">
    <property type="entry name" value="Phosphorylase Kinase, domain 1"/>
    <property type="match status" value="1"/>
</dbReference>
<dbReference type="InterPro" id="IPR047175">
    <property type="entry name" value="CotS-like"/>
</dbReference>
<reference evidence="1" key="2">
    <citation type="submission" date="2020-09" db="EMBL/GenBank/DDBJ databases">
        <authorList>
            <person name="Sun Q."/>
            <person name="Zhou Y."/>
        </authorList>
    </citation>
    <scope>NUCLEOTIDE SEQUENCE</scope>
    <source>
        <strain evidence="1">CGMCC 1.15371</strain>
    </source>
</reference>
<dbReference type="Gene3D" id="3.90.1200.10">
    <property type="match status" value="1"/>
</dbReference>
<organism evidence="1 2">
    <name type="scientific">Pullulanibacillus camelliae</name>
    <dbReference type="NCBI Taxonomy" id="1707096"/>
    <lineage>
        <taxon>Bacteria</taxon>
        <taxon>Bacillati</taxon>
        <taxon>Bacillota</taxon>
        <taxon>Bacilli</taxon>
        <taxon>Bacillales</taxon>
        <taxon>Sporolactobacillaceae</taxon>
        <taxon>Pullulanibacillus</taxon>
    </lineage>
</organism>
<dbReference type="PANTHER" id="PTHR39179">
    <property type="entry name" value="SPORE COAT PROTEIN I"/>
    <property type="match status" value="1"/>
</dbReference>
<dbReference type="EMBL" id="BMIR01000009">
    <property type="protein sequence ID" value="GGE42605.1"/>
    <property type="molecule type" value="Genomic_DNA"/>
</dbReference>
<dbReference type="AlphaFoldDB" id="A0A8J2YHB5"/>
<proteinExistence type="predicted"/>
<evidence type="ECO:0000313" key="1">
    <source>
        <dbReference type="EMBL" id="GGE42605.1"/>
    </source>
</evidence>
<comment type="caution">
    <text evidence="1">The sequence shown here is derived from an EMBL/GenBank/DDBJ whole genome shotgun (WGS) entry which is preliminary data.</text>
</comment>
<sequence>MSESVPDALKRVLFYYGLEPIAIRPHGKRFQIFTKDNIYSLKKVTSKQNLSRSLQTRNKLLALSLNVPPIITTTDGLRYVTVNGETYYVTPWLEEVPFSNQRKSDILVDYLSYIHHATVELEPIEDPRKVDEGLEHLERRWKGQLDGLTAFVQRSDHRIYPSPFEQLVAAHYAMFVQKTHRAIQQLEVWREHVKEMPMQRLVQCLGKPDLSHLIFHARGPMVINMEYGGLDTPIRDLATMFDSPHFHSRDWVKSLNLYETTFPLRESEKELLLGFLHYPGSIFETVMAYESSELSNKELHFIEQFERIHHQEPKRAALIEALAAQKEKDQQSDETP</sequence>
<keyword evidence="2" id="KW-1185">Reference proteome</keyword>
<dbReference type="InterPro" id="IPR011009">
    <property type="entry name" value="Kinase-like_dom_sf"/>
</dbReference>
<name>A0A8J2YHB5_9BACL</name>
<dbReference type="GO" id="GO:0042601">
    <property type="term" value="C:endospore-forming forespore"/>
    <property type="evidence" value="ECO:0007669"/>
    <property type="project" value="TreeGrafter"/>
</dbReference>
<accession>A0A8J2YHB5</accession>
<evidence type="ECO:0008006" key="3">
    <source>
        <dbReference type="Google" id="ProtNLM"/>
    </source>
</evidence>